<dbReference type="InterPro" id="IPR004576">
    <property type="entry name" value="Mfd"/>
</dbReference>
<keyword evidence="4 9" id="KW-0378">Hydrolase</keyword>
<dbReference type="Gene3D" id="3.40.50.11180">
    <property type="match status" value="1"/>
</dbReference>
<dbReference type="GO" id="GO:0004386">
    <property type="term" value="F:helicase activity"/>
    <property type="evidence" value="ECO:0007669"/>
    <property type="project" value="UniProtKB-KW"/>
</dbReference>
<dbReference type="SMART" id="SM00487">
    <property type="entry name" value="DEXDc"/>
    <property type="match status" value="1"/>
</dbReference>
<dbReference type="Pfam" id="PF17757">
    <property type="entry name" value="UvrB_inter"/>
    <property type="match status" value="1"/>
</dbReference>
<dbReference type="SMART" id="SM00982">
    <property type="entry name" value="TRCF"/>
    <property type="match status" value="1"/>
</dbReference>
<dbReference type="InterPro" id="IPR037235">
    <property type="entry name" value="TRCF-like_C_D7"/>
</dbReference>
<dbReference type="PANTHER" id="PTHR47964:SF1">
    <property type="entry name" value="ATP-DEPENDENT DNA HELICASE HOMOLOG RECG, CHLOROPLASTIC"/>
    <property type="match status" value="1"/>
</dbReference>
<feature type="domain" description="Helicase ATP-binding" evidence="10">
    <location>
        <begin position="427"/>
        <end position="588"/>
    </location>
</feature>
<name>A0ABS1GF98_9AQUI</name>
<dbReference type="Pfam" id="PF00271">
    <property type="entry name" value="Helicase_C"/>
    <property type="match status" value="1"/>
</dbReference>
<keyword evidence="6 9" id="KW-0067">ATP-binding</keyword>
<evidence type="ECO:0000256" key="1">
    <source>
        <dbReference type="ARBA" id="ARBA00022490"/>
    </source>
</evidence>
<dbReference type="InterPro" id="IPR005118">
    <property type="entry name" value="TRCF_C"/>
</dbReference>
<keyword evidence="13" id="KW-1185">Reference proteome</keyword>
<evidence type="ECO:0000256" key="8">
    <source>
        <dbReference type="ARBA" id="ARBA00023204"/>
    </source>
</evidence>
<evidence type="ECO:0000259" key="11">
    <source>
        <dbReference type="PROSITE" id="PS51194"/>
    </source>
</evidence>
<comment type="similarity">
    <text evidence="9">In the C-terminal section; belongs to the helicase family. RecG subfamily.</text>
</comment>
<dbReference type="RefSeq" id="WP_200672968.1">
    <property type="nucleotide sequence ID" value="NZ_JAACYA010000001.1"/>
</dbReference>
<evidence type="ECO:0000259" key="10">
    <source>
        <dbReference type="PROSITE" id="PS51192"/>
    </source>
</evidence>
<dbReference type="Gene3D" id="3.30.2060.10">
    <property type="entry name" value="Penicillin-binding protein 1b domain"/>
    <property type="match status" value="1"/>
</dbReference>
<dbReference type="HAMAP" id="MF_00969">
    <property type="entry name" value="TRCF"/>
    <property type="match status" value="1"/>
</dbReference>
<dbReference type="InterPro" id="IPR003711">
    <property type="entry name" value="CarD-like/TRCF_RID"/>
</dbReference>
<gene>
    <name evidence="9" type="primary">mfd</name>
    <name evidence="12" type="ORF">GWK41_00550</name>
</gene>
<keyword evidence="3 9" id="KW-0227">DNA damage</keyword>
<dbReference type="CDD" id="cd17991">
    <property type="entry name" value="DEXHc_TRCF"/>
    <property type="match status" value="1"/>
</dbReference>
<dbReference type="Pfam" id="PF02559">
    <property type="entry name" value="CarD_TRCF_RID"/>
    <property type="match status" value="1"/>
</dbReference>
<evidence type="ECO:0000313" key="12">
    <source>
        <dbReference type="EMBL" id="MBK3331550.1"/>
    </source>
</evidence>
<dbReference type="InterPro" id="IPR047112">
    <property type="entry name" value="RecG/Mfd"/>
</dbReference>
<reference evidence="12 13" key="1">
    <citation type="journal article" date="2021" name="Syst. Appl. Microbiol.">
        <title>Persephonella atlantica sp. nov.: How to adapt to physico-chemical gradients in high temperature hydrothermal habitats.</title>
        <authorList>
            <person name="Francois D.X."/>
            <person name="Godfroy A."/>
            <person name="Mathien C."/>
            <person name="Aube J."/>
            <person name="Cathalot C."/>
            <person name="Lesongeur F."/>
            <person name="L'Haridon S."/>
            <person name="Philippon X."/>
            <person name="Roussel E.G."/>
        </authorList>
    </citation>
    <scope>NUCLEOTIDE SEQUENCE [LARGE SCALE GENOMIC DNA]</scope>
    <source>
        <strain evidence="12 13">MO1340</strain>
    </source>
</reference>
<comment type="similarity">
    <text evidence="9">In the N-terminal section; belongs to the UvrB family.</text>
</comment>
<organism evidence="12 13">
    <name type="scientific">Persephonella atlantica</name>
    <dbReference type="NCBI Taxonomy" id="2699429"/>
    <lineage>
        <taxon>Bacteria</taxon>
        <taxon>Pseudomonadati</taxon>
        <taxon>Aquificota</taxon>
        <taxon>Aquificia</taxon>
        <taxon>Aquificales</taxon>
        <taxon>Hydrogenothermaceae</taxon>
        <taxon>Persephonella</taxon>
    </lineage>
</organism>
<protein>
    <recommendedName>
        <fullName evidence="9">Transcription-repair-coupling factor</fullName>
        <shortName evidence="9">TRCF</shortName>
        <ecNumber evidence="9">3.6.4.-</ecNumber>
    </recommendedName>
</protein>
<dbReference type="PROSITE" id="PS51194">
    <property type="entry name" value="HELICASE_CTER"/>
    <property type="match status" value="1"/>
</dbReference>
<sequence length="956" mass="109360">MKKFYGSTGSFPEYWTVKHFCETVCVVTDSEKRAKLFYHDAQVYARHLSKRIELSIIPSETDILDTDSQIKRNYALYSVLKKKNSVVVMDRKALDIPVRKVEQFLNSTITVEEGKEINREYLIDTLLKNGYIREEIVENTGEFSVKGGFISVHIPFTGLVEIHLFGDFVENIYIKSKLGTRKKIKTVDIFPLYDFPVKADGITLQFEKTEDTKVSEYLKDINRYYIDVHTAKDGKVYFFSTGSSDVVGSIKDREGLKEIKLPLRQPLVLKDEKLFFSPSKEETLQIDFEPLEEGDYVVHEDYGIGIYRGIETRNIKGKNYDFMILEYAGGEKVYLSYLHFDKIFKYRASGTVELDTIGGTSWRNLKKRVKGSLKKIAKQLLKLYAERKSTKRKPYIVDDELIKKFESSFPYVETPDQMKAIIDVKNDMASDTPMERIICGDVGFGKTEVALRAVFIAVFNGKQVAVLTPTTVLSFQHYRNFKERLEPFGVRVENLSRLKTRREIGEILEKLRKGQIDVIIGTHRVLQDDVKFKDLGLLIIDEEHRFGVRAKEKIRTVKKDVDTLYLSATPIPRTLSMALSGFKEISVIRTPPEGRLETKTYVSTYSEDVIKKAVNFELNRNGQVFYLFNRIDKIEEKAKQLKDMFPDASIEVAHGKLKPKQIEKRIIDFIQKKIDILVSTSIIETGIDIPSANTLIIERADLFGLAQLYHLRGRVGRGNIQAYCYLLLPERITDDAQKRIDAVLRFTRPGSGLKISMEDMRIRGAGNILGVEQSGYLKAVGYEMYIKLLQETLHEEAGSEEKMPIIHVNLDSYIPDSFIKDPSERMNLYMIVSKADISEIEQIREYLNQFYSKIPEAVSVYLNVEKLKKAAKNRGFKKIEISKDKAVITFEQENPPSPDVIDGILRHFGVIDVSATGISIHLNREDIGRLAELISGYSSISTFAPSVSTSRTINED</sequence>
<dbReference type="SUPFAM" id="SSF141259">
    <property type="entry name" value="CarD-like"/>
    <property type="match status" value="1"/>
</dbReference>
<dbReference type="InterPro" id="IPR027417">
    <property type="entry name" value="P-loop_NTPase"/>
</dbReference>
<proteinExistence type="inferred from homology"/>
<dbReference type="InterPro" id="IPR011545">
    <property type="entry name" value="DEAD/DEAH_box_helicase_dom"/>
</dbReference>
<evidence type="ECO:0000256" key="6">
    <source>
        <dbReference type="ARBA" id="ARBA00022840"/>
    </source>
</evidence>
<dbReference type="Pfam" id="PF03461">
    <property type="entry name" value="TRCF"/>
    <property type="match status" value="1"/>
</dbReference>
<evidence type="ECO:0000313" key="13">
    <source>
        <dbReference type="Proteomes" id="UP000772812"/>
    </source>
</evidence>
<feature type="domain" description="Helicase C-terminal" evidence="11">
    <location>
        <begin position="609"/>
        <end position="761"/>
    </location>
</feature>
<comment type="subcellular location">
    <subcellularLocation>
        <location evidence="9">Cytoplasm</location>
    </subcellularLocation>
</comment>
<dbReference type="PANTHER" id="PTHR47964">
    <property type="entry name" value="ATP-DEPENDENT DNA HELICASE HOMOLOG RECG, CHLOROPLASTIC"/>
    <property type="match status" value="1"/>
</dbReference>
<dbReference type="InterPro" id="IPR014001">
    <property type="entry name" value="Helicase_ATP-bd"/>
</dbReference>
<keyword evidence="5 12" id="KW-0347">Helicase</keyword>
<dbReference type="SMART" id="SM00490">
    <property type="entry name" value="HELICc"/>
    <property type="match status" value="1"/>
</dbReference>
<dbReference type="Gene3D" id="2.40.10.170">
    <property type="match status" value="1"/>
</dbReference>
<dbReference type="Pfam" id="PF00270">
    <property type="entry name" value="DEAD"/>
    <property type="match status" value="1"/>
</dbReference>
<dbReference type="EMBL" id="JAACYA010000001">
    <property type="protein sequence ID" value="MBK3331550.1"/>
    <property type="molecule type" value="Genomic_DNA"/>
</dbReference>
<dbReference type="Gene3D" id="3.40.50.300">
    <property type="entry name" value="P-loop containing nucleotide triphosphate hydrolases"/>
    <property type="match status" value="2"/>
</dbReference>
<evidence type="ECO:0000256" key="3">
    <source>
        <dbReference type="ARBA" id="ARBA00022763"/>
    </source>
</evidence>
<dbReference type="InterPro" id="IPR041471">
    <property type="entry name" value="UvrB_inter"/>
</dbReference>
<dbReference type="Proteomes" id="UP000772812">
    <property type="component" value="Unassembled WGS sequence"/>
</dbReference>
<evidence type="ECO:0000256" key="7">
    <source>
        <dbReference type="ARBA" id="ARBA00023125"/>
    </source>
</evidence>
<keyword evidence="8 9" id="KW-0234">DNA repair</keyword>
<evidence type="ECO:0000256" key="5">
    <source>
        <dbReference type="ARBA" id="ARBA00022806"/>
    </source>
</evidence>
<accession>A0ABS1GF98</accession>
<comment type="function">
    <text evidence="9">Couples transcription and DNA repair by recognizing RNA polymerase (RNAP) stalled at DNA lesions. Mediates ATP-dependent release of RNAP and its truncated transcript from the DNA, and recruitment of nucleotide excision repair machinery to the damaged site.</text>
</comment>
<dbReference type="SUPFAM" id="SSF143517">
    <property type="entry name" value="TRCF domain-like"/>
    <property type="match status" value="1"/>
</dbReference>
<evidence type="ECO:0000256" key="2">
    <source>
        <dbReference type="ARBA" id="ARBA00022741"/>
    </source>
</evidence>
<keyword evidence="7 9" id="KW-0238">DNA-binding</keyword>
<dbReference type="Gene3D" id="3.90.1150.50">
    <property type="entry name" value="Transcription-repair-coupling factor, D7 domain"/>
    <property type="match status" value="1"/>
</dbReference>
<dbReference type="PROSITE" id="PS51192">
    <property type="entry name" value="HELICASE_ATP_BIND_1"/>
    <property type="match status" value="1"/>
</dbReference>
<keyword evidence="2 9" id="KW-0547">Nucleotide-binding</keyword>
<dbReference type="InterPro" id="IPR001650">
    <property type="entry name" value="Helicase_C-like"/>
</dbReference>
<dbReference type="SMART" id="SM01058">
    <property type="entry name" value="CarD_TRCF"/>
    <property type="match status" value="1"/>
</dbReference>
<evidence type="ECO:0000256" key="9">
    <source>
        <dbReference type="HAMAP-Rule" id="MF_00969"/>
    </source>
</evidence>
<evidence type="ECO:0000256" key="4">
    <source>
        <dbReference type="ARBA" id="ARBA00022801"/>
    </source>
</evidence>
<dbReference type="InterPro" id="IPR036101">
    <property type="entry name" value="CarD-like/TRCF_RID_sf"/>
</dbReference>
<comment type="caution">
    <text evidence="12">The sequence shown here is derived from an EMBL/GenBank/DDBJ whole genome shotgun (WGS) entry which is preliminary data.</text>
</comment>
<dbReference type="EC" id="3.6.4.-" evidence="9"/>
<dbReference type="SUPFAM" id="SSF52540">
    <property type="entry name" value="P-loop containing nucleoside triphosphate hydrolases"/>
    <property type="match status" value="3"/>
</dbReference>
<keyword evidence="1 9" id="KW-0963">Cytoplasm</keyword>